<evidence type="ECO:0000256" key="6">
    <source>
        <dbReference type="SAM" id="Phobius"/>
    </source>
</evidence>
<gene>
    <name evidence="7" type="ORF">RDWZM_003535</name>
</gene>
<keyword evidence="5 6" id="KW-0472">Membrane</keyword>
<feature type="transmembrane region" description="Helical" evidence="6">
    <location>
        <begin position="36"/>
        <end position="54"/>
    </location>
</feature>
<dbReference type="GO" id="GO:0016020">
    <property type="term" value="C:membrane"/>
    <property type="evidence" value="ECO:0007669"/>
    <property type="project" value="UniProtKB-SubCell"/>
</dbReference>
<comment type="similarity">
    <text evidence="2">Belongs to the TDE1 family.</text>
</comment>
<feature type="transmembrane region" description="Helical" evidence="6">
    <location>
        <begin position="383"/>
        <end position="402"/>
    </location>
</feature>
<dbReference type="Proteomes" id="UP001142055">
    <property type="component" value="Chromosome 1"/>
</dbReference>
<evidence type="ECO:0000256" key="1">
    <source>
        <dbReference type="ARBA" id="ARBA00004141"/>
    </source>
</evidence>
<accession>A0A9Q0MJP4</accession>
<dbReference type="EMBL" id="JAPWDV010000001">
    <property type="protein sequence ID" value="KAJ6224990.1"/>
    <property type="molecule type" value="Genomic_DNA"/>
</dbReference>
<dbReference type="AlphaFoldDB" id="A0A9Q0MJP4"/>
<evidence type="ECO:0000256" key="4">
    <source>
        <dbReference type="ARBA" id="ARBA00022989"/>
    </source>
</evidence>
<comment type="caution">
    <text evidence="7">The sequence shown here is derived from an EMBL/GenBank/DDBJ whole genome shotgun (WGS) entry which is preliminary data.</text>
</comment>
<comment type="subcellular location">
    <subcellularLocation>
        <location evidence="1">Membrane</location>
        <topology evidence="1">Multi-pass membrane protein</topology>
    </subcellularLocation>
</comment>
<dbReference type="PANTHER" id="PTHR10383:SF9">
    <property type="entry name" value="SERINE INCORPORATOR, ISOFORM F"/>
    <property type="match status" value="1"/>
</dbReference>
<evidence type="ECO:0000256" key="3">
    <source>
        <dbReference type="ARBA" id="ARBA00022692"/>
    </source>
</evidence>
<dbReference type="OMA" id="DKHCNPL"/>
<protein>
    <submittedName>
        <fullName evidence="7">Uncharacterized protein</fullName>
    </submittedName>
</protein>
<feature type="transmembrane region" description="Helical" evidence="6">
    <location>
        <begin position="422"/>
        <end position="441"/>
    </location>
</feature>
<name>A0A9Q0MJP4_BLOTA</name>
<evidence type="ECO:0000256" key="5">
    <source>
        <dbReference type="ARBA" id="ARBA00023136"/>
    </source>
</evidence>
<feature type="transmembrane region" description="Helical" evidence="6">
    <location>
        <begin position="223"/>
        <end position="247"/>
    </location>
</feature>
<feature type="transmembrane region" description="Helical" evidence="6">
    <location>
        <begin position="181"/>
        <end position="202"/>
    </location>
</feature>
<feature type="transmembrane region" description="Helical" evidence="6">
    <location>
        <begin position="115"/>
        <end position="135"/>
    </location>
</feature>
<evidence type="ECO:0000313" key="7">
    <source>
        <dbReference type="EMBL" id="KAJ6224990.1"/>
    </source>
</evidence>
<proteinExistence type="inferred from homology"/>
<sequence length="448" mass="50192">MGACLSICGLGQLACCAGSTACSLLSCCSAFNSPRILYSLMLILVTITGWIMGIPNVSNWLKNWVPWCWHKPSITETITNLNPVKIATETFFSNGSGQVSNGTSTICDEFTGYVAVYRLMFATTLFFVVFGFIMIKVKSSRDPRVQLHNGLWLIKYLILVGGIVGAFYIPASNGFYEVWKYFGLVGAFLFLLIQFFFIITFADDWAISWVSKMEEEDSNGYYFSLLFFTFINFVLTFTAFVLFYVYYTGTACGIHKFFISINLVLSVALPVISILPKIQEHQPSSGLLQSSVVSIYLAYLTWSALNNSPYTDCKPTILGGGSTSLDTQSFISLVICLACVLYSSMRLSSRSNFEKIQGVSSLGNDDSSGTDDEEDRSNWSYSYFIFALGTLYLMMTLTNWYTPTESYKHFGESTSSLWIKMSSSWICALLYLWTLLAPILLGEWRDFS</sequence>
<evidence type="ECO:0000256" key="2">
    <source>
        <dbReference type="ARBA" id="ARBA00006665"/>
    </source>
</evidence>
<feature type="transmembrane region" description="Helical" evidence="6">
    <location>
        <begin position="253"/>
        <end position="275"/>
    </location>
</feature>
<organism evidence="7 8">
    <name type="scientific">Blomia tropicalis</name>
    <name type="common">Mite</name>
    <dbReference type="NCBI Taxonomy" id="40697"/>
    <lineage>
        <taxon>Eukaryota</taxon>
        <taxon>Metazoa</taxon>
        <taxon>Ecdysozoa</taxon>
        <taxon>Arthropoda</taxon>
        <taxon>Chelicerata</taxon>
        <taxon>Arachnida</taxon>
        <taxon>Acari</taxon>
        <taxon>Acariformes</taxon>
        <taxon>Sarcoptiformes</taxon>
        <taxon>Astigmata</taxon>
        <taxon>Glycyphagoidea</taxon>
        <taxon>Echimyopodidae</taxon>
        <taxon>Blomia</taxon>
    </lineage>
</organism>
<feature type="transmembrane region" description="Helical" evidence="6">
    <location>
        <begin position="147"/>
        <end position="169"/>
    </location>
</feature>
<feature type="transmembrane region" description="Helical" evidence="6">
    <location>
        <begin position="325"/>
        <end position="345"/>
    </location>
</feature>
<dbReference type="Pfam" id="PF03348">
    <property type="entry name" value="Serinc"/>
    <property type="match status" value="1"/>
</dbReference>
<dbReference type="InterPro" id="IPR005016">
    <property type="entry name" value="TDE1/TMS"/>
</dbReference>
<evidence type="ECO:0000313" key="8">
    <source>
        <dbReference type="Proteomes" id="UP001142055"/>
    </source>
</evidence>
<keyword evidence="4 6" id="KW-1133">Transmembrane helix</keyword>
<keyword evidence="3 6" id="KW-0812">Transmembrane</keyword>
<keyword evidence="8" id="KW-1185">Reference proteome</keyword>
<dbReference type="PANTHER" id="PTHR10383">
    <property type="entry name" value="SERINE INCORPORATOR"/>
    <property type="match status" value="1"/>
</dbReference>
<feature type="transmembrane region" description="Helical" evidence="6">
    <location>
        <begin position="287"/>
        <end position="305"/>
    </location>
</feature>
<reference evidence="7" key="1">
    <citation type="submission" date="2022-12" db="EMBL/GenBank/DDBJ databases">
        <title>Genome assemblies of Blomia tropicalis.</title>
        <authorList>
            <person name="Cui Y."/>
        </authorList>
    </citation>
    <scope>NUCLEOTIDE SEQUENCE</scope>
    <source>
        <tissue evidence="7">Adult mites</tissue>
    </source>
</reference>